<dbReference type="InterPro" id="IPR014743">
    <property type="entry name" value="Cl-channel_core"/>
</dbReference>
<dbReference type="InterPro" id="IPR050368">
    <property type="entry name" value="ClC-type_chloride_channel"/>
</dbReference>
<feature type="region of interest" description="Disordered" evidence="5">
    <location>
        <begin position="1"/>
        <end position="47"/>
    </location>
</feature>
<evidence type="ECO:0000313" key="8">
    <source>
        <dbReference type="Proteomes" id="UP000317881"/>
    </source>
</evidence>
<protein>
    <recommendedName>
        <fullName evidence="9">Chloride channel protein</fullName>
    </recommendedName>
</protein>
<name>A0A4Y3VHL9_9ACTN</name>
<keyword evidence="8" id="KW-1185">Reference proteome</keyword>
<feature type="transmembrane region" description="Helical" evidence="6">
    <location>
        <begin position="395"/>
        <end position="415"/>
    </location>
</feature>
<evidence type="ECO:0000256" key="4">
    <source>
        <dbReference type="ARBA" id="ARBA00023136"/>
    </source>
</evidence>
<evidence type="ECO:0000256" key="5">
    <source>
        <dbReference type="SAM" id="MobiDB-lite"/>
    </source>
</evidence>
<dbReference type="GO" id="GO:0015108">
    <property type="term" value="F:chloride transmembrane transporter activity"/>
    <property type="evidence" value="ECO:0007669"/>
    <property type="project" value="InterPro"/>
</dbReference>
<evidence type="ECO:0000256" key="1">
    <source>
        <dbReference type="ARBA" id="ARBA00004141"/>
    </source>
</evidence>
<feature type="transmembrane region" description="Helical" evidence="6">
    <location>
        <begin position="242"/>
        <end position="264"/>
    </location>
</feature>
<feature type="transmembrane region" description="Helical" evidence="6">
    <location>
        <begin position="177"/>
        <end position="195"/>
    </location>
</feature>
<feature type="transmembrane region" description="Helical" evidence="6">
    <location>
        <begin position="207"/>
        <end position="230"/>
    </location>
</feature>
<dbReference type="Pfam" id="PF00654">
    <property type="entry name" value="Voltage_CLC"/>
    <property type="match status" value="1"/>
</dbReference>
<dbReference type="PANTHER" id="PTHR43427:SF12">
    <property type="entry name" value="CHLORIDE TRANSPORTER"/>
    <property type="match status" value="1"/>
</dbReference>
<feature type="transmembrane region" description="Helical" evidence="6">
    <location>
        <begin position="321"/>
        <end position="341"/>
    </location>
</feature>
<comment type="caution">
    <text evidence="7">The sequence shown here is derived from an EMBL/GenBank/DDBJ whole genome shotgun (WGS) entry which is preliminary data.</text>
</comment>
<gene>
    <name evidence="7" type="ORF">SSP24_29650</name>
</gene>
<dbReference type="Proteomes" id="UP000317881">
    <property type="component" value="Unassembled WGS sequence"/>
</dbReference>
<proteinExistence type="predicted"/>
<comment type="subcellular location">
    <subcellularLocation>
        <location evidence="1">Membrane</location>
        <topology evidence="1">Multi-pass membrane protein</topology>
    </subcellularLocation>
</comment>
<evidence type="ECO:0000256" key="2">
    <source>
        <dbReference type="ARBA" id="ARBA00022692"/>
    </source>
</evidence>
<feature type="transmembrane region" description="Helical" evidence="6">
    <location>
        <begin position="455"/>
        <end position="472"/>
    </location>
</feature>
<sequence>MGPQPIRPRSPHVVASDGTAPEPAPDPPAASASSDSSSASDSSAASASSTSSELDLRRILLSRGYLRLLLISAVLGVPVSIACFFFVAAQHQLQHWVWNALPEAAGYDRPPWWWPLPALLLAGLVLAPIVTRMPGGGGHIPVHGFGGGPPIGPRAVPGVVLATLTTLPLGVVLGPEAPLMAVGSGLALLTLRWAGPVTDPRMTAVCATAGSTAAISTILGGPVVAAVLVIEAAGFGGARLVAVLLPCLVASAAGALVFTGFGHWTGLEIGALSLPTVPADVNPDAGDFLWGIPAAALVALVVAVARGLGYRTLRWTGRHTAVRTVVCATAVGVCLAAYAVITDRSPEEAALSGQAALGRLAAHPQAWSVAALVVLVLCKGLAWGIALGSLRGGPVFPAVLLGAATALACAGLPGLGATPALALGMAAAATAITGLPLSSAVLTVLLMGDDAYNQMPLIIAAAVVSFVVTHLVRGRESPRKDNGTS</sequence>
<feature type="compositionally biased region" description="Low complexity" evidence="5">
    <location>
        <begin position="29"/>
        <end position="47"/>
    </location>
</feature>
<feature type="transmembrane region" description="Helical" evidence="6">
    <location>
        <begin position="65"/>
        <end position="89"/>
    </location>
</feature>
<dbReference type="InterPro" id="IPR001807">
    <property type="entry name" value="ClC"/>
</dbReference>
<keyword evidence="2 6" id="KW-0812">Transmembrane</keyword>
<reference evidence="7 8" key="1">
    <citation type="submission" date="2019-06" db="EMBL/GenBank/DDBJ databases">
        <title>Whole genome shotgun sequence of Streptomyces spinoverrucosus NBRC 14228.</title>
        <authorList>
            <person name="Hosoyama A."/>
            <person name="Uohara A."/>
            <person name="Ohji S."/>
            <person name="Ichikawa N."/>
        </authorList>
    </citation>
    <scope>NUCLEOTIDE SEQUENCE [LARGE SCALE GENOMIC DNA]</scope>
    <source>
        <strain evidence="7 8">NBRC 14228</strain>
    </source>
</reference>
<evidence type="ECO:0008006" key="9">
    <source>
        <dbReference type="Google" id="ProtNLM"/>
    </source>
</evidence>
<feature type="transmembrane region" description="Helical" evidence="6">
    <location>
        <begin position="112"/>
        <end position="130"/>
    </location>
</feature>
<dbReference type="SUPFAM" id="SSF81340">
    <property type="entry name" value="Clc chloride channel"/>
    <property type="match status" value="1"/>
</dbReference>
<dbReference type="EMBL" id="BJND01000020">
    <property type="protein sequence ID" value="GEC05310.1"/>
    <property type="molecule type" value="Genomic_DNA"/>
</dbReference>
<feature type="transmembrane region" description="Helical" evidence="6">
    <location>
        <begin position="288"/>
        <end position="309"/>
    </location>
</feature>
<evidence type="ECO:0000256" key="3">
    <source>
        <dbReference type="ARBA" id="ARBA00022989"/>
    </source>
</evidence>
<feature type="transmembrane region" description="Helical" evidence="6">
    <location>
        <begin position="366"/>
        <end position="388"/>
    </location>
</feature>
<feature type="transmembrane region" description="Helical" evidence="6">
    <location>
        <begin position="421"/>
        <end position="448"/>
    </location>
</feature>
<accession>A0A4Y3VHL9</accession>
<organism evidence="7 8">
    <name type="scientific">Streptomyces spinoverrucosus</name>
    <dbReference type="NCBI Taxonomy" id="284043"/>
    <lineage>
        <taxon>Bacteria</taxon>
        <taxon>Bacillati</taxon>
        <taxon>Actinomycetota</taxon>
        <taxon>Actinomycetes</taxon>
        <taxon>Kitasatosporales</taxon>
        <taxon>Streptomycetaceae</taxon>
        <taxon>Streptomyces</taxon>
    </lineage>
</organism>
<dbReference type="OrthoDB" id="2729535at2"/>
<dbReference type="Gene3D" id="1.10.3080.10">
    <property type="entry name" value="Clc chloride channel"/>
    <property type="match status" value="1"/>
</dbReference>
<evidence type="ECO:0000256" key="6">
    <source>
        <dbReference type="SAM" id="Phobius"/>
    </source>
</evidence>
<dbReference type="AlphaFoldDB" id="A0A4Y3VHL9"/>
<keyword evidence="4 6" id="KW-0472">Membrane</keyword>
<keyword evidence="3 6" id="KW-1133">Transmembrane helix</keyword>
<dbReference type="PANTHER" id="PTHR43427">
    <property type="entry name" value="CHLORIDE CHANNEL PROTEIN CLC-E"/>
    <property type="match status" value="1"/>
</dbReference>
<dbReference type="GO" id="GO:0016020">
    <property type="term" value="C:membrane"/>
    <property type="evidence" value="ECO:0007669"/>
    <property type="project" value="UniProtKB-SubCell"/>
</dbReference>
<evidence type="ECO:0000313" key="7">
    <source>
        <dbReference type="EMBL" id="GEC05310.1"/>
    </source>
</evidence>